<dbReference type="Proteomes" id="UP001597327">
    <property type="component" value="Unassembled WGS sequence"/>
</dbReference>
<protein>
    <submittedName>
        <fullName evidence="2">DUF1688 family protein</fullName>
    </submittedName>
</protein>
<gene>
    <name evidence="2" type="ORF">ACFSC7_08210</name>
</gene>
<dbReference type="EMBL" id="JBHUFA010000001">
    <property type="protein sequence ID" value="MFD1695498.1"/>
    <property type="molecule type" value="Genomic_DNA"/>
</dbReference>
<evidence type="ECO:0000313" key="3">
    <source>
        <dbReference type="Proteomes" id="UP001597327"/>
    </source>
</evidence>
<dbReference type="PANTHER" id="PTHR31687">
    <property type="match status" value="1"/>
</dbReference>
<dbReference type="Pfam" id="PF07958">
    <property type="entry name" value="DUF1688"/>
    <property type="match status" value="1"/>
</dbReference>
<organism evidence="2 3">
    <name type="scientific">Roseibium aestuarii</name>
    <dbReference type="NCBI Taxonomy" id="2600299"/>
    <lineage>
        <taxon>Bacteria</taxon>
        <taxon>Pseudomonadati</taxon>
        <taxon>Pseudomonadota</taxon>
        <taxon>Alphaproteobacteria</taxon>
        <taxon>Hyphomicrobiales</taxon>
        <taxon>Stappiaceae</taxon>
        <taxon>Roseibium</taxon>
    </lineage>
</organism>
<dbReference type="InterPro" id="IPR012469">
    <property type="entry name" value="DUF1688"/>
</dbReference>
<evidence type="ECO:0000313" key="2">
    <source>
        <dbReference type="EMBL" id="MFD1695498.1"/>
    </source>
</evidence>
<sequence>MSSPAQTAPGPQAEATSDPVRIRAQARRIWEAAVRGDFAGLTVDPAALDALAEQVAKRMRADWPDLQFPPSGIWRALEADDIDRFGIATGSQGFAGPEEFLLASADLAILASVFQVSAPAGWSFADPFSGKEVSGSAGLSVAALALLAQGHFSQDPARPLRVDAASLTTLSLSDFAMALDGEAEPSAHARQLHGHLVRLGEVIVMRPDLFNRGGALRPAHALLKALEEGDTQEALDAGALFRLLHNGLAPLWTGGARLGDLLLADAWPCNPASGEAGALKAGALSECLTLPAPDGTTAGHAVALQAPLSAMVFSLLEPLAWIGLALEDLEVVPPPADLAHLALMQQAGVLALSPATEGAGLAADPQARLAIARALTLAAVDLLAQKVRAIFEVEAEDLPLTLILEAGTRPLARAATLENSGSTRELASFLADRGVFWLPLQA</sequence>
<dbReference type="PANTHER" id="PTHR31687:SF3">
    <property type="entry name" value="PROTEIN URG3"/>
    <property type="match status" value="1"/>
</dbReference>
<name>A0ABW4JXS7_9HYPH</name>
<reference evidence="3" key="1">
    <citation type="journal article" date="2019" name="Int. J. Syst. Evol. Microbiol.">
        <title>The Global Catalogue of Microorganisms (GCM) 10K type strain sequencing project: providing services to taxonomists for standard genome sequencing and annotation.</title>
        <authorList>
            <consortium name="The Broad Institute Genomics Platform"/>
            <consortium name="The Broad Institute Genome Sequencing Center for Infectious Disease"/>
            <person name="Wu L."/>
            <person name="Ma J."/>
        </authorList>
    </citation>
    <scope>NUCLEOTIDE SEQUENCE [LARGE SCALE GENOMIC DNA]</scope>
    <source>
        <strain evidence="3">JCM 3369</strain>
    </source>
</reference>
<keyword evidence="3" id="KW-1185">Reference proteome</keyword>
<feature type="region of interest" description="Disordered" evidence="1">
    <location>
        <begin position="1"/>
        <end position="20"/>
    </location>
</feature>
<comment type="caution">
    <text evidence="2">The sequence shown here is derived from an EMBL/GenBank/DDBJ whole genome shotgun (WGS) entry which is preliminary data.</text>
</comment>
<accession>A0ABW4JXS7</accession>
<evidence type="ECO:0000256" key="1">
    <source>
        <dbReference type="SAM" id="MobiDB-lite"/>
    </source>
</evidence>
<proteinExistence type="predicted"/>
<dbReference type="RefSeq" id="WP_149890770.1">
    <property type="nucleotide sequence ID" value="NZ_JBHUFA010000001.1"/>
</dbReference>